<organism evidence="1 2">
    <name type="scientific">Drosophila gunungcola</name>
    <name type="common">fruit fly</name>
    <dbReference type="NCBI Taxonomy" id="103775"/>
    <lineage>
        <taxon>Eukaryota</taxon>
        <taxon>Metazoa</taxon>
        <taxon>Ecdysozoa</taxon>
        <taxon>Arthropoda</taxon>
        <taxon>Hexapoda</taxon>
        <taxon>Insecta</taxon>
        <taxon>Pterygota</taxon>
        <taxon>Neoptera</taxon>
        <taxon>Endopterygota</taxon>
        <taxon>Diptera</taxon>
        <taxon>Brachycera</taxon>
        <taxon>Muscomorpha</taxon>
        <taxon>Ephydroidea</taxon>
        <taxon>Drosophilidae</taxon>
        <taxon>Drosophila</taxon>
        <taxon>Sophophora</taxon>
    </lineage>
</organism>
<evidence type="ECO:0000313" key="2">
    <source>
        <dbReference type="Proteomes" id="UP001059596"/>
    </source>
</evidence>
<proteinExistence type="predicted"/>
<reference evidence="1" key="1">
    <citation type="journal article" date="2023" name="Genome Biol. Evol.">
        <title>Long-read-based Genome Assembly of Drosophila gunungcola Reveals Fewer Chemosensory Genes in Flower-breeding Species.</title>
        <authorList>
            <person name="Negi A."/>
            <person name="Liao B.Y."/>
            <person name="Yeh S.D."/>
        </authorList>
    </citation>
    <scope>NUCLEOTIDE SEQUENCE</scope>
    <source>
        <strain evidence="1">Sukarami</strain>
    </source>
</reference>
<sequence>MQILLAVPQCISAGSLAGNNSQIYGDPCPF</sequence>
<dbReference type="AlphaFoldDB" id="A0A9Q0BKV8"/>
<accession>A0A9Q0BKV8</accession>
<keyword evidence="2" id="KW-1185">Reference proteome</keyword>
<gene>
    <name evidence="1" type="ORF">M5D96_011893</name>
</gene>
<dbReference type="EMBL" id="JAMKOV010000039">
    <property type="protein sequence ID" value="KAI8035345.1"/>
    <property type="molecule type" value="Genomic_DNA"/>
</dbReference>
<protein>
    <submittedName>
        <fullName evidence="1">Uncharacterized protein</fullName>
    </submittedName>
</protein>
<dbReference type="Proteomes" id="UP001059596">
    <property type="component" value="Unassembled WGS sequence"/>
</dbReference>
<comment type="caution">
    <text evidence="1">The sequence shown here is derived from an EMBL/GenBank/DDBJ whole genome shotgun (WGS) entry which is preliminary data.</text>
</comment>
<evidence type="ECO:0000313" key="1">
    <source>
        <dbReference type="EMBL" id="KAI8035345.1"/>
    </source>
</evidence>
<name>A0A9Q0BKV8_9MUSC</name>